<organism evidence="2 3">
    <name type="scientific">Rhizophagus irregularis</name>
    <dbReference type="NCBI Taxonomy" id="588596"/>
    <lineage>
        <taxon>Eukaryota</taxon>
        <taxon>Fungi</taxon>
        <taxon>Fungi incertae sedis</taxon>
        <taxon>Mucoromycota</taxon>
        <taxon>Glomeromycotina</taxon>
        <taxon>Glomeromycetes</taxon>
        <taxon>Glomerales</taxon>
        <taxon>Glomeraceae</taxon>
        <taxon>Rhizophagus</taxon>
    </lineage>
</organism>
<accession>A0A2N0P5C1</accession>
<dbReference type="VEuPathDB" id="FungiDB:RhiirA1_390694"/>
<reference evidence="2 3" key="2">
    <citation type="submission" date="2017-09" db="EMBL/GenBank/DDBJ databases">
        <title>Extensive intraspecific genome diversity in a model arbuscular mycorrhizal fungus.</title>
        <authorList>
            <person name="Chen E.C."/>
            <person name="Morin E."/>
            <person name="Beaudet D."/>
            <person name="Noel J."/>
            <person name="Ndikumana S."/>
            <person name="Charron P."/>
            <person name="St-Onge C."/>
            <person name="Giorgi J."/>
            <person name="Grigoriev I.V."/>
            <person name="Roux C."/>
            <person name="Martin F.M."/>
            <person name="Corradi N."/>
        </authorList>
    </citation>
    <scope>NUCLEOTIDE SEQUENCE [LARGE SCALE GENOMIC DNA]</scope>
    <source>
        <strain evidence="2 3">A5</strain>
    </source>
</reference>
<evidence type="ECO:0000313" key="3">
    <source>
        <dbReference type="Proteomes" id="UP000232722"/>
    </source>
</evidence>
<gene>
    <name evidence="2" type="ORF">RhiirA5_381268</name>
</gene>
<dbReference type="Proteomes" id="UP000232722">
    <property type="component" value="Unassembled WGS sequence"/>
</dbReference>
<evidence type="ECO:0000256" key="1">
    <source>
        <dbReference type="SAM" id="MobiDB-lite"/>
    </source>
</evidence>
<protein>
    <submittedName>
        <fullName evidence="2">Uncharacterized protein</fullName>
    </submittedName>
</protein>
<comment type="caution">
    <text evidence="2">The sequence shown here is derived from an EMBL/GenBank/DDBJ whole genome shotgun (WGS) entry which is preliminary data.</text>
</comment>
<name>A0A2N0P5C1_9GLOM</name>
<proteinExistence type="predicted"/>
<evidence type="ECO:0000313" key="2">
    <source>
        <dbReference type="EMBL" id="PKC02030.1"/>
    </source>
</evidence>
<dbReference type="EMBL" id="LLXJ01001469">
    <property type="protein sequence ID" value="PKC02030.1"/>
    <property type="molecule type" value="Genomic_DNA"/>
</dbReference>
<sequence length="119" mass="13866">MECTRHQQNDGAELSMLNDSGKFSPRNDQGLRDMLHIFVSKNNLKFTVFIETPSKPFSDWSFPKRLEYSTVNLISSINELTEKGIDLEFFRLCKYSLEPVMGTNYPENTINKNKYFLTI</sequence>
<reference evidence="2 3" key="1">
    <citation type="submission" date="2016-04" db="EMBL/GenBank/DDBJ databases">
        <title>Genome analyses suggest a sexual origin of heterokaryosis in a supposedly ancient asexual fungus.</title>
        <authorList>
            <person name="Ropars J."/>
            <person name="Sedzielewska K."/>
            <person name="Noel J."/>
            <person name="Charron P."/>
            <person name="Farinelli L."/>
            <person name="Marton T."/>
            <person name="Kruger M."/>
            <person name="Pelin A."/>
            <person name="Brachmann A."/>
            <person name="Corradi N."/>
        </authorList>
    </citation>
    <scope>NUCLEOTIDE SEQUENCE [LARGE SCALE GENOMIC DNA]</scope>
    <source>
        <strain evidence="2 3">A5</strain>
    </source>
</reference>
<dbReference type="AlphaFoldDB" id="A0A2N0P5C1"/>
<feature type="region of interest" description="Disordered" evidence="1">
    <location>
        <begin position="1"/>
        <end position="25"/>
    </location>
</feature>